<dbReference type="PROSITE" id="PS50026">
    <property type="entry name" value="EGF_3"/>
    <property type="match status" value="1"/>
</dbReference>
<keyword evidence="9" id="KW-0067">ATP-binding</keyword>
<evidence type="ECO:0000256" key="17">
    <source>
        <dbReference type="SAM" id="MobiDB-lite"/>
    </source>
</evidence>
<evidence type="ECO:0000256" key="6">
    <source>
        <dbReference type="ARBA" id="ARBA00022729"/>
    </source>
</evidence>
<organism evidence="20 21">
    <name type="scientific">Pocillopora meandrina</name>
    <dbReference type="NCBI Taxonomy" id="46732"/>
    <lineage>
        <taxon>Eukaryota</taxon>
        <taxon>Metazoa</taxon>
        <taxon>Cnidaria</taxon>
        <taxon>Anthozoa</taxon>
        <taxon>Hexacorallia</taxon>
        <taxon>Scleractinia</taxon>
        <taxon>Astrocoeniina</taxon>
        <taxon>Pocilloporidae</taxon>
        <taxon>Pocillopora</taxon>
    </lineage>
</organism>
<evidence type="ECO:0000256" key="8">
    <source>
        <dbReference type="ARBA" id="ARBA00022777"/>
    </source>
</evidence>
<keyword evidence="13 16" id="KW-1015">Disulfide bond</keyword>
<keyword evidence="8" id="KW-0418">Kinase</keyword>
<evidence type="ECO:0000313" key="21">
    <source>
        <dbReference type="Proteomes" id="UP001159428"/>
    </source>
</evidence>
<dbReference type="EC" id="2.7.10.1" evidence="2"/>
<dbReference type="SUPFAM" id="SSF56496">
    <property type="entry name" value="Fibrinogen C-terminal domain-like"/>
    <property type="match status" value="1"/>
</dbReference>
<dbReference type="Gene3D" id="2.10.25.10">
    <property type="entry name" value="Laminin"/>
    <property type="match status" value="1"/>
</dbReference>
<evidence type="ECO:0000256" key="1">
    <source>
        <dbReference type="ARBA" id="ARBA00004251"/>
    </source>
</evidence>
<dbReference type="EMBL" id="CALNXJ010000031">
    <property type="protein sequence ID" value="CAH3137344.1"/>
    <property type="molecule type" value="Genomic_DNA"/>
</dbReference>
<feature type="region of interest" description="Disordered" evidence="17">
    <location>
        <begin position="856"/>
        <end position="929"/>
    </location>
</feature>
<feature type="compositionally biased region" description="Gly residues" evidence="17">
    <location>
        <begin position="325"/>
        <end position="341"/>
    </location>
</feature>
<gene>
    <name evidence="20" type="ORF">PMEA_00018034</name>
</gene>
<dbReference type="InterPro" id="IPR003609">
    <property type="entry name" value="Pan_app"/>
</dbReference>
<feature type="non-terminal residue" evidence="20">
    <location>
        <position position="1"/>
    </location>
</feature>
<keyword evidence="14" id="KW-0675">Receptor</keyword>
<keyword evidence="16" id="KW-0245">EGF-like domain</keyword>
<feature type="domain" description="Apple" evidence="19">
    <location>
        <begin position="6"/>
        <end position="82"/>
    </location>
</feature>
<dbReference type="PROSITE" id="PS50948">
    <property type="entry name" value="PAN"/>
    <property type="match status" value="2"/>
</dbReference>
<dbReference type="Gene3D" id="3.50.4.10">
    <property type="entry name" value="Hepatocyte Growth Factor"/>
    <property type="match status" value="1"/>
</dbReference>
<feature type="region of interest" description="Disordered" evidence="17">
    <location>
        <begin position="311"/>
        <end position="341"/>
    </location>
</feature>
<evidence type="ECO:0000256" key="7">
    <source>
        <dbReference type="ARBA" id="ARBA00022741"/>
    </source>
</evidence>
<keyword evidence="6" id="KW-0732">Signal</keyword>
<dbReference type="Proteomes" id="UP001159428">
    <property type="component" value="Unassembled WGS sequence"/>
</dbReference>
<dbReference type="GO" id="GO:0004714">
    <property type="term" value="F:transmembrane receptor protein tyrosine kinase activity"/>
    <property type="evidence" value="ECO:0007669"/>
    <property type="project" value="UniProtKB-EC"/>
</dbReference>
<reference evidence="20 21" key="1">
    <citation type="submission" date="2022-05" db="EMBL/GenBank/DDBJ databases">
        <authorList>
            <consortium name="Genoscope - CEA"/>
            <person name="William W."/>
        </authorList>
    </citation>
    <scope>NUCLEOTIDE SEQUENCE [LARGE SCALE GENOMIC DNA]</scope>
</reference>
<proteinExistence type="predicted"/>
<sequence>TAGDQCRIEINIRGMALKGFVFKRMTVAAPHICDFLCEKEITCQSYNFNRKEQICELNNRTKDARPENFQSDLAWFYIRRLNGRAPLGSIPELPARSCREITASEGKNTASNKYWLDPSGTGSAVLVYCDMNLEGFTAVFTNLGKSGTKGPDSVGSHYTGQDHDGQVTVSSGIQLWTVPHTGEYRIETIGASGGYSKDSVINGGRGARMIGNFMLTKDEIIRILVGQRGQKAYSNEKTGSGGGGTFVVRGDNKPLIIAGGGGGIAKMTEQHSGCDASINTTGNAGYNSPSLSGGSNGEGGQTYKLHSGGAGGGFYSNGEDSETSGRGGKGGKGFLGGGEGGAHQGGFGGGGGYHVGKDLPGGGGGYSGGRGGANKDIFCGGGGGGGSFNNGTNQQNECCYNTAGHVDAPRNIVPYHYGLLSLISFRRLSSVAQQLHALLSSLLSLVVAPCLQQGRAGLHKCRPLKKKTAGIFHRRVKCLSVGSALKNFSILNSTNRFNLFAGIITGIFSEDMLSVFSCFVLTVLASLIPEGQGSCRSLLFATFPKPGFRLENHTIRTIDVINEDLCMFQCYLEPNCVSYNFHKISQESGKHKCELNNATIEHDEGLLKNESYIYRGAENACKKNPCKNNATCQAGFTDRDYQCLCVDGSGFKGHDCDEGKESYTFISIANDMISSAVWDKSARVNFSKANQIARARFTAVFTNLGKGGTEGPNSVGSHYTGQDHDGQVTVSSGIQLWIVPHTGEYRIETIGASGGYGEDSVINGGRGARMIGNFMLTKDEIIRILVGQKGERSNSYKNAASGGGGTFVVREDNKPLIIAGGGGGVAKMTEQHSGCDASINTTGNAGYNSSFLSGGSNGNGGKTDKSHPGGGGGGFYSNREDTKIPFGDGGRGGKGFLAGGEGGAHQGGFGGGGGSRFKGEIPGGGGGYSGGSGGANKDISCGGGGGSFNNGTNQQNECCYNTAGHGKVIITFLH</sequence>
<dbReference type="InterPro" id="IPR000742">
    <property type="entry name" value="EGF"/>
</dbReference>
<dbReference type="InterPro" id="IPR055163">
    <property type="entry name" value="ALK/LTK-like_GRD"/>
</dbReference>
<evidence type="ECO:0000256" key="10">
    <source>
        <dbReference type="ARBA" id="ARBA00022989"/>
    </source>
</evidence>
<evidence type="ECO:0000256" key="2">
    <source>
        <dbReference type="ARBA" id="ARBA00011902"/>
    </source>
</evidence>
<protein>
    <recommendedName>
        <fullName evidence="2">receptor protein-tyrosine kinase</fullName>
        <ecNumber evidence="2">2.7.10.1</ecNumber>
    </recommendedName>
</protein>
<keyword evidence="11" id="KW-0472">Membrane</keyword>
<dbReference type="Pfam" id="PF00024">
    <property type="entry name" value="PAN_1"/>
    <property type="match status" value="2"/>
</dbReference>
<feature type="domain" description="Apple" evidence="19">
    <location>
        <begin position="535"/>
        <end position="621"/>
    </location>
</feature>
<dbReference type="InterPro" id="IPR036056">
    <property type="entry name" value="Fibrinogen-like_C"/>
</dbReference>
<dbReference type="GO" id="GO:0005886">
    <property type="term" value="C:plasma membrane"/>
    <property type="evidence" value="ECO:0007669"/>
    <property type="project" value="UniProtKB-SubCell"/>
</dbReference>
<name>A0AAU9X5R5_9CNID</name>
<feature type="disulfide bond" evidence="16">
    <location>
        <begin position="626"/>
        <end position="643"/>
    </location>
</feature>
<evidence type="ECO:0000256" key="14">
    <source>
        <dbReference type="ARBA" id="ARBA00023170"/>
    </source>
</evidence>
<comment type="caution">
    <text evidence="16">Lacks conserved residue(s) required for the propagation of feature annotation.</text>
</comment>
<evidence type="ECO:0000313" key="20">
    <source>
        <dbReference type="EMBL" id="CAH3137344.1"/>
    </source>
</evidence>
<accession>A0AAU9X5R5</accession>
<evidence type="ECO:0000256" key="13">
    <source>
        <dbReference type="ARBA" id="ARBA00023157"/>
    </source>
</evidence>
<keyword evidence="12" id="KW-0829">Tyrosine-protein kinase</keyword>
<dbReference type="AlphaFoldDB" id="A0AAU9X5R5"/>
<keyword evidence="10" id="KW-1133">Transmembrane helix</keyword>
<evidence type="ECO:0000256" key="5">
    <source>
        <dbReference type="ARBA" id="ARBA00022692"/>
    </source>
</evidence>
<dbReference type="Pfam" id="PF00008">
    <property type="entry name" value="EGF"/>
    <property type="match status" value="1"/>
</dbReference>
<dbReference type="SUPFAM" id="SSF57414">
    <property type="entry name" value="Hairpin loop containing domain-like"/>
    <property type="match status" value="1"/>
</dbReference>
<keyword evidence="5" id="KW-0812">Transmembrane</keyword>
<feature type="domain" description="EGF-like" evidence="18">
    <location>
        <begin position="617"/>
        <end position="657"/>
    </location>
</feature>
<comment type="subcellular location">
    <subcellularLocation>
        <location evidence="1">Cell membrane</location>
        <topology evidence="1">Single-pass type I membrane protein</topology>
    </subcellularLocation>
</comment>
<comment type="caution">
    <text evidence="20">The sequence shown here is derived from an EMBL/GenBank/DDBJ whole genome shotgun (WGS) entry which is preliminary data.</text>
</comment>
<keyword evidence="4" id="KW-0808">Transferase</keyword>
<evidence type="ECO:0000256" key="9">
    <source>
        <dbReference type="ARBA" id="ARBA00022840"/>
    </source>
</evidence>
<dbReference type="SMART" id="SM00473">
    <property type="entry name" value="PAN_AP"/>
    <property type="match status" value="2"/>
</dbReference>
<dbReference type="SMART" id="SM00181">
    <property type="entry name" value="EGF"/>
    <property type="match status" value="1"/>
</dbReference>
<keyword evidence="15" id="KW-0325">Glycoprotein</keyword>
<keyword evidence="7" id="KW-0547">Nucleotide-binding</keyword>
<evidence type="ECO:0000256" key="11">
    <source>
        <dbReference type="ARBA" id="ARBA00023136"/>
    </source>
</evidence>
<evidence type="ECO:0000259" key="18">
    <source>
        <dbReference type="PROSITE" id="PS50026"/>
    </source>
</evidence>
<dbReference type="Gene3D" id="2.60.120.1000">
    <property type="match status" value="1"/>
</dbReference>
<evidence type="ECO:0000259" key="19">
    <source>
        <dbReference type="PROSITE" id="PS50948"/>
    </source>
</evidence>
<evidence type="ECO:0000256" key="15">
    <source>
        <dbReference type="ARBA" id="ARBA00023180"/>
    </source>
</evidence>
<keyword evidence="21" id="KW-1185">Reference proteome</keyword>
<feature type="compositionally biased region" description="Gly residues" evidence="17">
    <location>
        <begin position="887"/>
        <end position="929"/>
    </location>
</feature>
<dbReference type="Pfam" id="PF12810">
    <property type="entry name" value="ALK_LTK_GRD"/>
    <property type="match status" value="2"/>
</dbReference>
<evidence type="ECO:0000256" key="3">
    <source>
        <dbReference type="ARBA" id="ARBA00022475"/>
    </source>
</evidence>
<evidence type="ECO:0000256" key="16">
    <source>
        <dbReference type="PROSITE-ProRule" id="PRU00076"/>
    </source>
</evidence>
<evidence type="ECO:0000256" key="4">
    <source>
        <dbReference type="ARBA" id="ARBA00022679"/>
    </source>
</evidence>
<evidence type="ECO:0000256" key="12">
    <source>
        <dbReference type="ARBA" id="ARBA00023137"/>
    </source>
</evidence>
<dbReference type="PANTHER" id="PTHR31535:SF3">
    <property type="entry name" value="REGULATORY PROTEIN ZESTE"/>
    <property type="match status" value="1"/>
</dbReference>
<dbReference type="GO" id="GO:0005524">
    <property type="term" value="F:ATP binding"/>
    <property type="evidence" value="ECO:0007669"/>
    <property type="project" value="UniProtKB-KW"/>
</dbReference>
<keyword evidence="3" id="KW-1003">Cell membrane</keyword>
<dbReference type="PANTHER" id="PTHR31535">
    <property type="match status" value="1"/>
</dbReference>